<reference evidence="2 4" key="1">
    <citation type="journal article" date="2015" name="Stand. Genomic Sci.">
        <title>Genomic Encyclopedia of Bacterial and Archaeal Type Strains, Phase III: the genomes of soil and plant-associated and newly described type strains.</title>
        <authorList>
            <person name="Whitman W.B."/>
            <person name="Woyke T."/>
            <person name="Klenk H.P."/>
            <person name="Zhou Y."/>
            <person name="Lilburn T.G."/>
            <person name="Beck B.J."/>
            <person name="De Vos P."/>
            <person name="Vandamme P."/>
            <person name="Eisen J.A."/>
            <person name="Garrity G."/>
            <person name="Hugenholtz P."/>
            <person name="Kyrpides N.C."/>
        </authorList>
    </citation>
    <scope>NUCLEOTIDE SEQUENCE [LARGE SCALE GENOMIC DNA]</scope>
    <source>
        <strain evidence="2 4">P5626</strain>
    </source>
</reference>
<evidence type="ECO:0000313" key="2">
    <source>
        <dbReference type="EMBL" id="TCN60940.1"/>
    </source>
</evidence>
<dbReference type="SUPFAM" id="SSF48452">
    <property type="entry name" value="TPR-like"/>
    <property type="match status" value="1"/>
</dbReference>
<evidence type="ECO:0000313" key="5">
    <source>
        <dbReference type="Proteomes" id="UP000298340"/>
    </source>
</evidence>
<dbReference type="EMBL" id="SLWA01000001">
    <property type="protein sequence ID" value="TCN60940.1"/>
    <property type="molecule type" value="Genomic_DNA"/>
</dbReference>
<dbReference type="InterPro" id="IPR011990">
    <property type="entry name" value="TPR-like_helical_dom_sf"/>
</dbReference>
<name>A0A4Y7UJV4_9FLAO</name>
<evidence type="ECO:0000313" key="4">
    <source>
        <dbReference type="Proteomes" id="UP000295270"/>
    </source>
</evidence>
<dbReference type="EMBL" id="QWDN01000001">
    <property type="protein sequence ID" value="TEB46059.1"/>
    <property type="molecule type" value="Genomic_DNA"/>
</dbReference>
<dbReference type="Proteomes" id="UP000298340">
    <property type="component" value="Unassembled WGS sequence"/>
</dbReference>
<dbReference type="OrthoDB" id="979271at2"/>
<accession>A0A4Y7UJV4</accession>
<keyword evidence="1" id="KW-0472">Membrane</keyword>
<dbReference type="Gene3D" id="1.25.40.10">
    <property type="entry name" value="Tetratricopeptide repeat domain"/>
    <property type="match status" value="1"/>
</dbReference>
<keyword evidence="1" id="KW-1133">Transmembrane helix</keyword>
<comment type="caution">
    <text evidence="3">The sequence shown here is derived from an EMBL/GenBank/DDBJ whole genome shotgun (WGS) entry which is preliminary data.</text>
</comment>
<feature type="transmembrane region" description="Helical" evidence="1">
    <location>
        <begin position="86"/>
        <end position="106"/>
    </location>
</feature>
<keyword evidence="1" id="KW-0812">Transmembrane</keyword>
<protein>
    <submittedName>
        <fullName evidence="3">Tetratricopeptide repeat protein</fullName>
    </submittedName>
</protein>
<organism evidence="3 5">
    <name type="scientific">Flavobacterium circumlabens</name>
    <dbReference type="NCBI Taxonomy" id="2133765"/>
    <lineage>
        <taxon>Bacteria</taxon>
        <taxon>Pseudomonadati</taxon>
        <taxon>Bacteroidota</taxon>
        <taxon>Flavobacteriia</taxon>
        <taxon>Flavobacteriales</taxon>
        <taxon>Flavobacteriaceae</taxon>
        <taxon>Flavobacterium</taxon>
    </lineage>
</organism>
<evidence type="ECO:0000256" key="1">
    <source>
        <dbReference type="SAM" id="Phobius"/>
    </source>
</evidence>
<reference evidence="3 5" key="2">
    <citation type="journal article" date="2018" name="Syst. Appl. Microbiol.">
        <title>Flavobacterium circumlabens sp. nov. and Flavobacterium cupreum sp. nov., two psychrotrophic species isolated from Antarctic environmental samples.</title>
        <authorList>
            <person name="Kralova S."/>
            <person name="Busse H.J."/>
            <person name="Svec P."/>
            <person name="Maslanova I."/>
            <person name="Stankova E."/>
            <person name="Bartak M."/>
            <person name="Sedlacek I."/>
        </authorList>
    </citation>
    <scope>NUCLEOTIDE SEQUENCE [LARGE SCALE GENOMIC DNA]</scope>
    <source>
        <strain evidence="3 5">CCM 8828</strain>
    </source>
</reference>
<sequence>MNEERYILFDQYLEGELTIDEKANFEKQIADDPQFAAEFAAFRTAQQQLENKFGIAAEREAFKENLMKISDKHFHKDKSKVIALKPWNYAVAASVVILIGLFFFNYSKNPVYEDFSQHEQAYFTERGNANTTLKQAETAFNAHNYKAAIPLFEKILKESKTPEIQLFYGISLLEENQYTKAKAVFEALRAGTSVYKDKATWNLALCKLKQKDYAGCKKILLTIPQDYEDNVEVQLLLKDLE</sequence>
<reference evidence="2" key="3">
    <citation type="submission" date="2019-03" db="EMBL/GenBank/DDBJ databases">
        <authorList>
            <person name="Whitman W."/>
            <person name="Huntemann M."/>
            <person name="Clum A."/>
            <person name="Pillay M."/>
            <person name="Palaniappan K."/>
            <person name="Varghese N."/>
            <person name="Mikhailova N."/>
            <person name="Stamatis D."/>
            <person name="Reddy T."/>
            <person name="Daum C."/>
            <person name="Shapiro N."/>
            <person name="Ivanova N."/>
            <person name="Kyrpides N."/>
            <person name="Woyke T."/>
        </authorList>
    </citation>
    <scope>NUCLEOTIDE SEQUENCE</scope>
    <source>
        <strain evidence="2">P5626</strain>
    </source>
</reference>
<dbReference type="AlphaFoldDB" id="A0A4Y7UJV4"/>
<gene>
    <name evidence="3" type="ORF">D0809_03435</name>
    <name evidence="2" type="ORF">EV142_101520</name>
</gene>
<dbReference type="RefSeq" id="WP_132032374.1">
    <property type="nucleotide sequence ID" value="NZ_QWDN01000001.1"/>
</dbReference>
<evidence type="ECO:0000313" key="3">
    <source>
        <dbReference type="EMBL" id="TEB46059.1"/>
    </source>
</evidence>
<dbReference type="Pfam" id="PF12895">
    <property type="entry name" value="ANAPC3"/>
    <property type="match status" value="1"/>
</dbReference>
<proteinExistence type="predicted"/>
<keyword evidence="4" id="KW-1185">Reference proteome</keyword>
<dbReference type="Proteomes" id="UP000295270">
    <property type="component" value="Unassembled WGS sequence"/>
</dbReference>